<feature type="non-terminal residue" evidence="2">
    <location>
        <position position="1"/>
    </location>
</feature>
<proteinExistence type="predicted"/>
<reference evidence="2" key="2">
    <citation type="submission" date="2022-01" db="EMBL/GenBank/DDBJ databases">
        <authorList>
            <person name="Yamashiro T."/>
            <person name="Shiraishi A."/>
            <person name="Satake H."/>
            <person name="Nakayama K."/>
        </authorList>
    </citation>
    <scope>NUCLEOTIDE SEQUENCE</scope>
</reference>
<dbReference type="EMBL" id="BQNB010008839">
    <property type="protein sequence ID" value="GJS54999.1"/>
    <property type="molecule type" value="Genomic_DNA"/>
</dbReference>
<keyword evidence="3" id="KW-1185">Reference proteome</keyword>
<feature type="non-terminal residue" evidence="2">
    <location>
        <position position="213"/>
    </location>
</feature>
<evidence type="ECO:0000256" key="1">
    <source>
        <dbReference type="SAM" id="MobiDB-lite"/>
    </source>
</evidence>
<feature type="compositionally biased region" description="Basic and acidic residues" evidence="1">
    <location>
        <begin position="137"/>
        <end position="165"/>
    </location>
</feature>
<gene>
    <name evidence="2" type="ORF">Tco_0628361</name>
</gene>
<evidence type="ECO:0000313" key="3">
    <source>
        <dbReference type="Proteomes" id="UP001151760"/>
    </source>
</evidence>
<organism evidence="2 3">
    <name type="scientific">Tanacetum coccineum</name>
    <dbReference type="NCBI Taxonomy" id="301880"/>
    <lineage>
        <taxon>Eukaryota</taxon>
        <taxon>Viridiplantae</taxon>
        <taxon>Streptophyta</taxon>
        <taxon>Embryophyta</taxon>
        <taxon>Tracheophyta</taxon>
        <taxon>Spermatophyta</taxon>
        <taxon>Magnoliopsida</taxon>
        <taxon>eudicotyledons</taxon>
        <taxon>Gunneridae</taxon>
        <taxon>Pentapetalae</taxon>
        <taxon>asterids</taxon>
        <taxon>campanulids</taxon>
        <taxon>Asterales</taxon>
        <taxon>Asteraceae</taxon>
        <taxon>Asteroideae</taxon>
        <taxon>Anthemideae</taxon>
        <taxon>Anthemidinae</taxon>
        <taxon>Tanacetum</taxon>
    </lineage>
</organism>
<comment type="caution">
    <text evidence="2">The sequence shown here is derived from an EMBL/GenBank/DDBJ whole genome shotgun (WGS) entry which is preliminary data.</text>
</comment>
<evidence type="ECO:0000313" key="2">
    <source>
        <dbReference type="EMBL" id="GJS54999.1"/>
    </source>
</evidence>
<sequence>ILNGDSPLPTRTIDSVEIAVPPTTADQKLARKNELKARGTLLMALPNEHQLKFNSYKSAKSLMEAIEKRFGDYEAEVIGSSNITSNTNEAVKTAHGVSAANSKANASTLPNVDSLSDVVIYSFFANRLKVADGNAEYESKEISQEDREESRAPKNQDNRNRETTRKTVPIVETTSNALVSQCDGFGYDWSDQAEEGPTNFALMAYTSSSSDSE</sequence>
<name>A0ABQ4WQ32_9ASTR</name>
<feature type="region of interest" description="Disordered" evidence="1">
    <location>
        <begin position="135"/>
        <end position="173"/>
    </location>
</feature>
<dbReference type="Proteomes" id="UP001151760">
    <property type="component" value="Unassembled WGS sequence"/>
</dbReference>
<reference evidence="2" key="1">
    <citation type="journal article" date="2022" name="Int. J. Mol. Sci.">
        <title>Draft Genome of Tanacetum Coccineum: Genomic Comparison of Closely Related Tanacetum-Family Plants.</title>
        <authorList>
            <person name="Yamashiro T."/>
            <person name="Shiraishi A."/>
            <person name="Nakayama K."/>
            <person name="Satake H."/>
        </authorList>
    </citation>
    <scope>NUCLEOTIDE SEQUENCE</scope>
</reference>
<accession>A0ABQ4WQ32</accession>
<protein>
    <submittedName>
        <fullName evidence="2">Uncharacterized protein</fullName>
    </submittedName>
</protein>